<feature type="compositionally biased region" description="Basic residues" evidence="1">
    <location>
        <begin position="56"/>
        <end position="66"/>
    </location>
</feature>
<dbReference type="EMBL" id="WIXE01022808">
    <property type="protein sequence ID" value="KAK5967100.1"/>
    <property type="molecule type" value="Genomic_DNA"/>
</dbReference>
<evidence type="ECO:0000256" key="1">
    <source>
        <dbReference type="SAM" id="MobiDB-lite"/>
    </source>
</evidence>
<gene>
    <name evidence="2" type="ORF">GCK32_008884</name>
</gene>
<feature type="compositionally biased region" description="Basic residues" evidence="1">
    <location>
        <begin position="94"/>
        <end position="103"/>
    </location>
</feature>
<proteinExistence type="predicted"/>
<comment type="caution">
    <text evidence="2">The sequence shown here is derived from an EMBL/GenBank/DDBJ whole genome shotgun (WGS) entry which is preliminary data.</text>
</comment>
<feature type="compositionally biased region" description="Basic and acidic residues" evidence="1">
    <location>
        <begin position="77"/>
        <end position="93"/>
    </location>
</feature>
<dbReference type="AlphaFoldDB" id="A0AAN8EYP9"/>
<evidence type="ECO:0000313" key="2">
    <source>
        <dbReference type="EMBL" id="KAK5967100.1"/>
    </source>
</evidence>
<evidence type="ECO:0000313" key="3">
    <source>
        <dbReference type="Proteomes" id="UP001331761"/>
    </source>
</evidence>
<reference evidence="2 3" key="1">
    <citation type="submission" date="2019-10" db="EMBL/GenBank/DDBJ databases">
        <title>Assembly and Annotation for the nematode Trichostrongylus colubriformis.</title>
        <authorList>
            <person name="Martin J."/>
        </authorList>
    </citation>
    <scope>NUCLEOTIDE SEQUENCE [LARGE SCALE GENOMIC DNA]</scope>
    <source>
        <strain evidence="2">G859</strain>
        <tissue evidence="2">Whole worm</tissue>
    </source>
</reference>
<keyword evidence="3" id="KW-1185">Reference proteome</keyword>
<dbReference type="Proteomes" id="UP001331761">
    <property type="component" value="Unassembled WGS sequence"/>
</dbReference>
<name>A0AAN8EYP9_TRICO</name>
<accession>A0AAN8EYP9</accession>
<organism evidence="2 3">
    <name type="scientific">Trichostrongylus colubriformis</name>
    <name type="common">Black scour worm</name>
    <dbReference type="NCBI Taxonomy" id="6319"/>
    <lineage>
        <taxon>Eukaryota</taxon>
        <taxon>Metazoa</taxon>
        <taxon>Ecdysozoa</taxon>
        <taxon>Nematoda</taxon>
        <taxon>Chromadorea</taxon>
        <taxon>Rhabditida</taxon>
        <taxon>Rhabditina</taxon>
        <taxon>Rhabditomorpha</taxon>
        <taxon>Strongyloidea</taxon>
        <taxon>Trichostrongylidae</taxon>
        <taxon>Trichostrongylus</taxon>
    </lineage>
</organism>
<feature type="region of interest" description="Disordered" evidence="1">
    <location>
        <begin position="53"/>
        <end position="103"/>
    </location>
</feature>
<protein>
    <submittedName>
        <fullName evidence="2">Uncharacterized protein</fullName>
    </submittedName>
</protein>
<sequence length="103" mass="12320">MKDRNPQGWRGYCSIFKEQLTQQFIEEAPRFPLDSTTPCYYIPIKRRWRVVDPRVGHRTSPRRRWASMRPTSADQPTRADQRLPEPKPNTKAERKSRRLLRAV</sequence>